<dbReference type="SUPFAM" id="SSF48452">
    <property type="entry name" value="TPR-like"/>
    <property type="match status" value="1"/>
</dbReference>
<sequence length="507" mass="56191">MKNKMKRYTSRFAAISSLCIGLALLNSCEKGLDYVSYGDLNNVVKTPEGIGAAVNAAYTGLAGGDGWQAGWGSAAYAWRVQSFVSTDEGLCIWGDGGNWERMATLNFTPDFDWITNHYTRYLPYISRITITLNDLESISMDENLKKRYIGELKALRANYAMMLYFAYGPLTIITDAKIASNPYPDPVARPTSAQMVKQIEDDYLAAAAVLPDKWTGGDYGRFSKAAALTGLMKLYMHEKQWDRAAAAGNQIKGMGYSLQPNYQDLFNINNKGGASSEIILPIVCTATGGDQYTNMWLAHALPADYKDPSGIPLSAWGGYKMRWTAYDKFDKSDKRLAVILEKYPTGKDANGNIIYKDARAKGDPGAVPMKFAPDPSKINSQNSSVDYPVYRYADVLLMLAESINEDKGGPTDEAYTAINLVRKRAGLPDLPAGLNKAQFLEKVQDERLFELWAEGWRRDDLIRWGLYVKRAIDQGSTVAKPEFVLYPLPRAAITQSNGVIKQNPGYN</sequence>
<evidence type="ECO:0000256" key="4">
    <source>
        <dbReference type="ARBA" id="ARBA00023136"/>
    </source>
</evidence>
<dbReference type="InterPro" id="IPR011990">
    <property type="entry name" value="TPR-like_helical_dom_sf"/>
</dbReference>
<evidence type="ECO:0000256" key="3">
    <source>
        <dbReference type="ARBA" id="ARBA00022729"/>
    </source>
</evidence>
<proteinExistence type="inferred from homology"/>
<evidence type="ECO:0000256" key="6">
    <source>
        <dbReference type="SAM" id="SignalP"/>
    </source>
</evidence>
<keyword evidence="4" id="KW-0472">Membrane</keyword>
<keyword evidence="5" id="KW-0998">Cell outer membrane</keyword>
<organism evidence="9 10">
    <name type="scientific">Sphingobacterium spiritivorum ATCC 33300</name>
    <dbReference type="NCBI Taxonomy" id="525372"/>
    <lineage>
        <taxon>Bacteria</taxon>
        <taxon>Pseudomonadati</taxon>
        <taxon>Bacteroidota</taxon>
        <taxon>Sphingobacteriia</taxon>
        <taxon>Sphingobacteriales</taxon>
        <taxon>Sphingobacteriaceae</taxon>
        <taxon>Sphingobacterium</taxon>
    </lineage>
</organism>
<feature type="signal peptide" evidence="6">
    <location>
        <begin position="1"/>
        <end position="25"/>
    </location>
</feature>
<comment type="subcellular location">
    <subcellularLocation>
        <location evidence="1">Cell outer membrane</location>
    </subcellularLocation>
</comment>
<feature type="domain" description="SusD-like N-terminal" evidence="8">
    <location>
        <begin position="79"/>
        <end position="235"/>
    </location>
</feature>
<dbReference type="EMBL" id="ACHB01000089">
    <property type="protein sequence ID" value="EEI90636.1"/>
    <property type="molecule type" value="Genomic_DNA"/>
</dbReference>
<dbReference type="Gene3D" id="1.25.40.390">
    <property type="match status" value="1"/>
</dbReference>
<comment type="caution">
    <text evidence="9">The sequence shown here is derived from an EMBL/GenBank/DDBJ whole genome shotgun (WGS) entry which is preliminary data.</text>
</comment>
<feature type="chain" id="PRO_5002914276" evidence="6">
    <location>
        <begin position="26"/>
        <end position="507"/>
    </location>
</feature>
<dbReference type="GO" id="GO:0009279">
    <property type="term" value="C:cell outer membrane"/>
    <property type="evidence" value="ECO:0007669"/>
    <property type="project" value="UniProtKB-SubCell"/>
</dbReference>
<dbReference type="InterPro" id="IPR012944">
    <property type="entry name" value="SusD_RagB_dom"/>
</dbReference>
<reference evidence="9 10" key="1">
    <citation type="submission" date="2009-01" db="EMBL/GenBank/DDBJ databases">
        <authorList>
            <person name="Qin X."/>
            <person name="Bachman B."/>
            <person name="Battles P."/>
            <person name="Bell A."/>
            <person name="Bess C."/>
            <person name="Bickham C."/>
            <person name="Chaboub L."/>
            <person name="Chen D."/>
            <person name="Coyle M."/>
            <person name="Deiros D.R."/>
            <person name="Dinh H."/>
            <person name="Forbes L."/>
            <person name="Fowler G."/>
            <person name="Francisco L."/>
            <person name="Fu Q."/>
            <person name="Gubbala S."/>
            <person name="Hale W."/>
            <person name="Han Y."/>
            <person name="Hemphill L."/>
            <person name="Highlander S.K."/>
            <person name="Hirani K."/>
            <person name="Hogues M."/>
            <person name="Jackson L."/>
            <person name="Jakkamsetti A."/>
            <person name="Javaid M."/>
            <person name="Jiang H."/>
            <person name="Korchina V."/>
            <person name="Kovar C."/>
            <person name="Lara F."/>
            <person name="Lee S."/>
            <person name="Mata R."/>
            <person name="Mathew T."/>
            <person name="Moen C."/>
            <person name="Morales K."/>
            <person name="Munidasa M."/>
            <person name="Nazareth L."/>
            <person name="Ngo R."/>
            <person name="Nguyen L."/>
            <person name="Okwuonu G."/>
            <person name="Ongeri F."/>
            <person name="Patil S."/>
            <person name="Petrosino J."/>
            <person name="Pham C."/>
            <person name="Pham P."/>
            <person name="Pu L.-L."/>
            <person name="Puazo M."/>
            <person name="Raj R."/>
            <person name="Reid J."/>
            <person name="Rouhana J."/>
            <person name="Saada N."/>
            <person name="Shang Y."/>
            <person name="Simmons D."/>
            <person name="Thornton R."/>
            <person name="Warren J."/>
            <person name="Weissenberger G."/>
            <person name="Zhang J."/>
            <person name="Zhang L."/>
            <person name="Zhou C."/>
            <person name="Zhu D."/>
            <person name="Muzny D."/>
            <person name="Worley K."/>
            <person name="Gibbs R."/>
        </authorList>
    </citation>
    <scope>NUCLEOTIDE SEQUENCE [LARGE SCALE GENOMIC DNA]</scope>
    <source>
        <strain evidence="9 10">ATCC 33300</strain>
    </source>
</reference>
<dbReference type="Proteomes" id="UP000006241">
    <property type="component" value="Unassembled WGS sequence"/>
</dbReference>
<dbReference type="InterPro" id="IPR033985">
    <property type="entry name" value="SusD-like_N"/>
</dbReference>
<dbReference type="Pfam" id="PF14322">
    <property type="entry name" value="SusD-like_3"/>
    <property type="match status" value="1"/>
</dbReference>
<evidence type="ECO:0000256" key="2">
    <source>
        <dbReference type="ARBA" id="ARBA00006275"/>
    </source>
</evidence>
<dbReference type="HOGENOM" id="CLU_015553_1_3_10"/>
<evidence type="ECO:0000256" key="1">
    <source>
        <dbReference type="ARBA" id="ARBA00004442"/>
    </source>
</evidence>
<accession>C2G2J4</accession>
<keyword evidence="3 6" id="KW-0732">Signal</keyword>
<evidence type="ECO:0000313" key="10">
    <source>
        <dbReference type="Proteomes" id="UP000006241"/>
    </source>
</evidence>
<feature type="domain" description="RagB/SusD" evidence="7">
    <location>
        <begin position="355"/>
        <end position="469"/>
    </location>
</feature>
<dbReference type="Pfam" id="PF07980">
    <property type="entry name" value="SusD_RagB"/>
    <property type="match status" value="1"/>
</dbReference>
<name>C2G2J4_SPHSI</name>
<dbReference type="AlphaFoldDB" id="C2G2J4"/>
<evidence type="ECO:0000313" key="9">
    <source>
        <dbReference type="EMBL" id="EEI90636.1"/>
    </source>
</evidence>
<gene>
    <name evidence="9" type="ORF">HMPREF0765_3800</name>
</gene>
<protein>
    <submittedName>
        <fullName evidence="9">SusD family protein</fullName>
    </submittedName>
</protein>
<evidence type="ECO:0000259" key="7">
    <source>
        <dbReference type="Pfam" id="PF07980"/>
    </source>
</evidence>
<evidence type="ECO:0000259" key="8">
    <source>
        <dbReference type="Pfam" id="PF14322"/>
    </source>
</evidence>
<comment type="similarity">
    <text evidence="2">Belongs to the SusD family.</text>
</comment>
<evidence type="ECO:0000256" key="5">
    <source>
        <dbReference type="ARBA" id="ARBA00023237"/>
    </source>
</evidence>